<feature type="transmembrane region" description="Helical" evidence="7">
    <location>
        <begin position="68"/>
        <end position="89"/>
    </location>
</feature>
<dbReference type="GO" id="GO:0015165">
    <property type="term" value="F:pyrimidine nucleotide-sugar transmembrane transporter activity"/>
    <property type="evidence" value="ECO:0007669"/>
    <property type="project" value="InterPro"/>
</dbReference>
<organism evidence="8 9">
    <name type="scientific">Plectus sambesii</name>
    <dbReference type="NCBI Taxonomy" id="2011161"/>
    <lineage>
        <taxon>Eukaryota</taxon>
        <taxon>Metazoa</taxon>
        <taxon>Ecdysozoa</taxon>
        <taxon>Nematoda</taxon>
        <taxon>Chromadorea</taxon>
        <taxon>Plectida</taxon>
        <taxon>Plectina</taxon>
        <taxon>Plectoidea</taxon>
        <taxon>Plectidae</taxon>
        <taxon>Plectus</taxon>
    </lineage>
</organism>
<dbReference type="SUPFAM" id="SSF103481">
    <property type="entry name" value="Multidrug resistance efflux transporter EmrE"/>
    <property type="match status" value="1"/>
</dbReference>
<dbReference type="InterPro" id="IPR007271">
    <property type="entry name" value="Nuc_sug_transpt"/>
</dbReference>
<dbReference type="GO" id="GO:0000139">
    <property type="term" value="C:Golgi membrane"/>
    <property type="evidence" value="ECO:0007669"/>
    <property type="project" value="InterPro"/>
</dbReference>
<feature type="transmembrane region" description="Helical" evidence="7">
    <location>
        <begin position="327"/>
        <end position="345"/>
    </location>
</feature>
<keyword evidence="6 7" id="KW-0472">Membrane</keyword>
<feature type="transmembrane region" description="Helical" evidence="7">
    <location>
        <begin position="304"/>
        <end position="321"/>
    </location>
</feature>
<feature type="transmembrane region" description="Helical" evidence="7">
    <location>
        <begin position="236"/>
        <end position="254"/>
    </location>
</feature>
<keyword evidence="3" id="KW-0762">Sugar transport</keyword>
<sequence>MMAVEKSPIIVETMLPTIDKSFRPDIILERPSTGVSFRTGILIWLTLQNSVHTLLLRYVRAREVEDMFLSSVAVFFTEIVKLVICVFAVCYEEQGYSNCMTNIFKQVVAQPFDTLKVCIPAVIYTVQNNLFYLAATHLDAAAFMITSQLKIFTTAMFAVCMLGKPLGRSQWFALLMLFIGVSLVQLQQNDSAAKSKGMREMKPLLGLGAVVAASTLSGFAGIYFEKILKGAAPVSVWMRNIQLSVFAIPASFIASIGQDGAVIREHGYLYGFDYLVWTMVFWYGIGGLSVAVCIKYADNIAKNFATSVAIIISTLASIYIFDFAPTTIFTVGATLVIASIFLYSAPVTPSNNR</sequence>
<keyword evidence="4 7" id="KW-0812">Transmembrane</keyword>
<accession>A0A914VA26</accession>
<feature type="transmembrane region" description="Helical" evidence="7">
    <location>
        <begin position="171"/>
        <end position="188"/>
    </location>
</feature>
<dbReference type="WBParaSite" id="PSAMB.scaffold1620size29324.g14103.t1">
    <property type="protein sequence ID" value="PSAMB.scaffold1620size29324.g14103.t1"/>
    <property type="gene ID" value="PSAMB.scaffold1620size29324.g14103"/>
</dbReference>
<feature type="transmembrane region" description="Helical" evidence="7">
    <location>
        <begin position="140"/>
        <end position="159"/>
    </location>
</feature>
<keyword evidence="5 7" id="KW-1133">Transmembrane helix</keyword>
<keyword evidence="8" id="KW-1185">Reference proteome</keyword>
<feature type="transmembrane region" description="Helical" evidence="7">
    <location>
        <begin position="274"/>
        <end position="297"/>
    </location>
</feature>
<evidence type="ECO:0000256" key="6">
    <source>
        <dbReference type="ARBA" id="ARBA00023136"/>
    </source>
</evidence>
<evidence type="ECO:0000256" key="1">
    <source>
        <dbReference type="ARBA" id="ARBA00004141"/>
    </source>
</evidence>
<evidence type="ECO:0000313" key="9">
    <source>
        <dbReference type="WBParaSite" id="PSAMB.scaffold1620size29324.g14103.t1"/>
    </source>
</evidence>
<comment type="subcellular location">
    <subcellularLocation>
        <location evidence="1">Membrane</location>
        <topology evidence="1">Multi-pass membrane protein</topology>
    </subcellularLocation>
</comment>
<dbReference type="Pfam" id="PF04142">
    <property type="entry name" value="Nuc_sug_transp"/>
    <property type="match status" value="1"/>
</dbReference>
<keyword evidence="3" id="KW-0813">Transport</keyword>
<dbReference type="PANTHER" id="PTHR10231">
    <property type="entry name" value="NUCLEOTIDE-SUGAR TRANSMEMBRANE TRANSPORTER"/>
    <property type="match status" value="1"/>
</dbReference>
<evidence type="ECO:0000256" key="3">
    <source>
        <dbReference type="ARBA" id="ARBA00022597"/>
    </source>
</evidence>
<evidence type="ECO:0000256" key="5">
    <source>
        <dbReference type="ARBA" id="ARBA00022989"/>
    </source>
</evidence>
<evidence type="ECO:0000256" key="7">
    <source>
        <dbReference type="SAM" id="Phobius"/>
    </source>
</evidence>
<proteinExistence type="inferred from homology"/>
<name>A0A914VA26_9BILA</name>
<dbReference type="InterPro" id="IPR037185">
    <property type="entry name" value="EmrE-like"/>
</dbReference>
<feature type="transmembrane region" description="Helical" evidence="7">
    <location>
        <begin position="204"/>
        <end position="224"/>
    </location>
</feature>
<reference evidence="9" key="1">
    <citation type="submission" date="2022-11" db="UniProtKB">
        <authorList>
            <consortium name="WormBaseParasite"/>
        </authorList>
    </citation>
    <scope>IDENTIFICATION</scope>
</reference>
<comment type="similarity">
    <text evidence="2">Belongs to the nucleotide-sugar transporter family. SLC35A subfamily.</text>
</comment>
<dbReference type="PIRSF" id="PIRSF005799">
    <property type="entry name" value="UDP-gal_transpt"/>
    <property type="match status" value="1"/>
</dbReference>
<dbReference type="NCBIfam" id="TIGR00803">
    <property type="entry name" value="nst"/>
    <property type="match status" value="1"/>
</dbReference>
<evidence type="ECO:0000313" key="8">
    <source>
        <dbReference type="Proteomes" id="UP000887566"/>
    </source>
</evidence>
<protein>
    <submittedName>
        <fullName evidence="9">Uncharacterized protein</fullName>
    </submittedName>
</protein>
<dbReference type="AlphaFoldDB" id="A0A914VA26"/>
<evidence type="ECO:0000256" key="2">
    <source>
        <dbReference type="ARBA" id="ARBA00009976"/>
    </source>
</evidence>
<dbReference type="Proteomes" id="UP000887566">
    <property type="component" value="Unplaced"/>
</dbReference>
<evidence type="ECO:0000256" key="4">
    <source>
        <dbReference type="ARBA" id="ARBA00022692"/>
    </source>
</evidence>